<dbReference type="Proteomes" id="UP001177212">
    <property type="component" value="Unassembled WGS sequence"/>
</dbReference>
<proteinExistence type="predicted"/>
<accession>A0ABT9FFK4</accession>
<dbReference type="Gene3D" id="3.40.50.300">
    <property type="entry name" value="P-loop containing nucleotide triphosphate hydrolases"/>
    <property type="match status" value="1"/>
</dbReference>
<comment type="caution">
    <text evidence="4">The sequence shown here is derived from an EMBL/GenBank/DDBJ whole genome shotgun (WGS) entry which is preliminary data.</text>
</comment>
<evidence type="ECO:0000313" key="4">
    <source>
        <dbReference type="EMBL" id="MDP2565543.1"/>
    </source>
</evidence>
<dbReference type="InterPro" id="IPR027417">
    <property type="entry name" value="P-loop_NTPase"/>
</dbReference>
<dbReference type="InterPro" id="IPR003593">
    <property type="entry name" value="AAA+_ATPase"/>
</dbReference>
<protein>
    <submittedName>
        <fullName evidence="4">ATP-binding cassette domain-containing protein</fullName>
    </submittedName>
</protein>
<feature type="domain" description="ABC transporter" evidence="3">
    <location>
        <begin position="2"/>
        <end position="218"/>
    </location>
</feature>
<dbReference type="GO" id="GO:0005524">
    <property type="term" value="F:ATP binding"/>
    <property type="evidence" value="ECO:0007669"/>
    <property type="project" value="UniProtKB-KW"/>
</dbReference>
<dbReference type="PANTHER" id="PTHR24220:SF659">
    <property type="entry name" value="TRANSPORTER, PUTATIVE-RELATED"/>
    <property type="match status" value="1"/>
</dbReference>
<dbReference type="InterPro" id="IPR015854">
    <property type="entry name" value="ABC_transpr_LolD-like"/>
</dbReference>
<gene>
    <name evidence="4" type="ORF">Q8W34_12935</name>
</gene>
<dbReference type="EMBL" id="JAUYVT010000012">
    <property type="protein sequence ID" value="MDP2565543.1"/>
    <property type="molecule type" value="Genomic_DNA"/>
</dbReference>
<dbReference type="PANTHER" id="PTHR24220">
    <property type="entry name" value="IMPORT ATP-BINDING PROTEIN"/>
    <property type="match status" value="1"/>
</dbReference>
<dbReference type="SUPFAM" id="SSF52540">
    <property type="entry name" value="P-loop containing nucleoside triphosphate hydrolases"/>
    <property type="match status" value="1"/>
</dbReference>
<sequence length="218" mass="23749">MISLNNVFFTRQDGGTKRQIINDLSLTILPAAHIALLGDSGSGKTTLLNLLAGLLSPDAGTITVNQQKISELTASELALYRRKIGIIFQHYQLLSPLNVKDNMCFQARLNGLSPSDDEVNTMAKKLGLENKLTAMPEQLSGGEQQRVGIGRALLNKPKLLLADEPTGNLDAARSLDIVTLLKSLCEEEQIILIMVTHSQQLANQFTTQLFLKDGQING</sequence>
<evidence type="ECO:0000256" key="2">
    <source>
        <dbReference type="ARBA" id="ARBA00022840"/>
    </source>
</evidence>
<dbReference type="SMART" id="SM00382">
    <property type="entry name" value="AAA"/>
    <property type="match status" value="1"/>
</dbReference>
<dbReference type="Pfam" id="PF00005">
    <property type="entry name" value="ABC_tran"/>
    <property type="match status" value="1"/>
</dbReference>
<dbReference type="InterPro" id="IPR003439">
    <property type="entry name" value="ABC_transporter-like_ATP-bd"/>
</dbReference>
<evidence type="ECO:0000259" key="3">
    <source>
        <dbReference type="PROSITE" id="PS50893"/>
    </source>
</evidence>
<dbReference type="PROSITE" id="PS00211">
    <property type="entry name" value="ABC_TRANSPORTER_1"/>
    <property type="match status" value="1"/>
</dbReference>
<name>A0ABT9FFK4_9GAMM</name>
<reference evidence="4" key="1">
    <citation type="submission" date="2023-07" db="EMBL/GenBank/DDBJ databases">
        <title>Genome content predicts the carbon catabolic preferences of heterotrophic bacteria.</title>
        <authorList>
            <person name="Gralka M."/>
        </authorList>
    </citation>
    <scope>NUCLEOTIDE SEQUENCE</scope>
    <source>
        <strain evidence="4">4G09</strain>
    </source>
</reference>
<keyword evidence="1" id="KW-0547">Nucleotide-binding</keyword>
<dbReference type="RefSeq" id="WP_305472349.1">
    <property type="nucleotide sequence ID" value="NZ_JAUYVT010000012.1"/>
</dbReference>
<evidence type="ECO:0000313" key="5">
    <source>
        <dbReference type="Proteomes" id="UP001177212"/>
    </source>
</evidence>
<evidence type="ECO:0000256" key="1">
    <source>
        <dbReference type="ARBA" id="ARBA00022741"/>
    </source>
</evidence>
<dbReference type="InterPro" id="IPR017871">
    <property type="entry name" value="ABC_transporter-like_CS"/>
</dbReference>
<keyword evidence="2 4" id="KW-0067">ATP-binding</keyword>
<organism evidence="4 5">
    <name type="scientific">Pseudoalteromonas marina</name>
    <dbReference type="NCBI Taxonomy" id="267375"/>
    <lineage>
        <taxon>Bacteria</taxon>
        <taxon>Pseudomonadati</taxon>
        <taxon>Pseudomonadota</taxon>
        <taxon>Gammaproteobacteria</taxon>
        <taxon>Alteromonadales</taxon>
        <taxon>Pseudoalteromonadaceae</taxon>
        <taxon>Pseudoalteromonas</taxon>
    </lineage>
</organism>
<dbReference type="PROSITE" id="PS50893">
    <property type="entry name" value="ABC_TRANSPORTER_2"/>
    <property type="match status" value="1"/>
</dbReference>
<keyword evidence="5" id="KW-1185">Reference proteome</keyword>